<feature type="domain" description="Ribosome maturation factor RimM PRC barrel" evidence="7">
    <location>
        <begin position="109"/>
        <end position="176"/>
    </location>
</feature>
<evidence type="ECO:0000313" key="9">
    <source>
        <dbReference type="Proteomes" id="UP000001522"/>
    </source>
</evidence>
<evidence type="ECO:0000256" key="2">
    <source>
        <dbReference type="ARBA" id="ARBA00022517"/>
    </source>
</evidence>
<dbReference type="GO" id="GO:0043022">
    <property type="term" value="F:ribosome binding"/>
    <property type="evidence" value="ECO:0007669"/>
    <property type="project" value="InterPro"/>
</dbReference>
<keyword evidence="4 5" id="KW-0143">Chaperone</keyword>
<gene>
    <name evidence="5 8" type="primary">rimM</name>
    <name evidence="8" type="ordered locus">HMU03370</name>
</gene>
<keyword evidence="3 5" id="KW-0698">rRNA processing</keyword>
<evidence type="ECO:0000256" key="5">
    <source>
        <dbReference type="HAMAP-Rule" id="MF_00014"/>
    </source>
</evidence>
<dbReference type="GO" id="GO:0006364">
    <property type="term" value="P:rRNA processing"/>
    <property type="evidence" value="ECO:0007669"/>
    <property type="project" value="UniProtKB-UniRule"/>
</dbReference>
<proteinExistence type="inferred from homology"/>
<dbReference type="AlphaFoldDB" id="D3UGH8"/>
<dbReference type="PANTHER" id="PTHR33692:SF1">
    <property type="entry name" value="RIBOSOME MATURATION FACTOR RIMM"/>
    <property type="match status" value="1"/>
</dbReference>
<dbReference type="NCBIfam" id="TIGR02273">
    <property type="entry name" value="16S_RimM"/>
    <property type="match status" value="1"/>
</dbReference>
<dbReference type="EMBL" id="FN555004">
    <property type="protein sequence ID" value="CBG39599.1"/>
    <property type="molecule type" value="Genomic_DNA"/>
</dbReference>
<comment type="domain">
    <text evidence="5">The PRC barrel domain binds ribosomal protein uS19.</text>
</comment>
<reference evidence="8 9" key="1">
    <citation type="journal article" date="2010" name="BMC Genomics">
        <title>Comparative genomics and proteomics of Helicobacter mustelae, an ulcerogenic and carcinogenic gastric pathogen.</title>
        <authorList>
            <person name="O'Toole P.W."/>
            <person name="Snelling W.J."/>
            <person name="Canchaya C."/>
            <person name="Forde B.M."/>
            <person name="Hardie K.R."/>
            <person name="Josenhans C."/>
            <person name="Graham R.L.J."/>
            <person name="McMullan G."/>
            <person name="Parkhill J."/>
            <person name="Belda E."/>
            <person name="Bentley S.D."/>
        </authorList>
    </citation>
    <scope>NUCLEOTIDE SEQUENCE [LARGE SCALE GENOMIC DNA]</scope>
    <source>
        <strain evidence="9">ATCC 43772 / LMG 18044 / NCTC 12198 / 12198</strain>
    </source>
</reference>
<dbReference type="InterPro" id="IPR036976">
    <property type="entry name" value="RimM_N_sf"/>
</dbReference>
<evidence type="ECO:0000256" key="3">
    <source>
        <dbReference type="ARBA" id="ARBA00022552"/>
    </source>
</evidence>
<evidence type="ECO:0000256" key="4">
    <source>
        <dbReference type="ARBA" id="ARBA00023186"/>
    </source>
</evidence>
<dbReference type="InterPro" id="IPR002676">
    <property type="entry name" value="RimM_N"/>
</dbReference>
<evidence type="ECO:0000259" key="7">
    <source>
        <dbReference type="Pfam" id="PF24986"/>
    </source>
</evidence>
<dbReference type="Gene3D" id="2.40.30.60">
    <property type="entry name" value="RimM"/>
    <property type="match status" value="1"/>
</dbReference>
<keyword evidence="9" id="KW-1185">Reference proteome</keyword>
<dbReference type="HAMAP" id="MF_00014">
    <property type="entry name" value="Ribosome_mat_RimM"/>
    <property type="match status" value="1"/>
</dbReference>
<dbReference type="Pfam" id="PF24986">
    <property type="entry name" value="PRC_RimM"/>
    <property type="match status" value="1"/>
</dbReference>
<dbReference type="InterPro" id="IPR009000">
    <property type="entry name" value="Transl_B-barrel_sf"/>
</dbReference>
<keyword evidence="2 5" id="KW-0690">Ribosome biogenesis</keyword>
<name>D3UGH8_HELM1</name>
<comment type="subunit">
    <text evidence="5">Binds ribosomal protein uS19.</text>
</comment>
<evidence type="ECO:0000313" key="8">
    <source>
        <dbReference type="EMBL" id="CBG39599.1"/>
    </source>
</evidence>
<dbReference type="Gene3D" id="2.30.30.240">
    <property type="entry name" value="PRC-barrel domain"/>
    <property type="match status" value="1"/>
</dbReference>
<dbReference type="InterPro" id="IPR011033">
    <property type="entry name" value="PRC_barrel-like_sf"/>
</dbReference>
<dbReference type="SUPFAM" id="SSF50346">
    <property type="entry name" value="PRC-barrel domain"/>
    <property type="match status" value="1"/>
</dbReference>
<accession>D3UGH8</accession>
<dbReference type="InterPro" id="IPR056792">
    <property type="entry name" value="PRC_RimM"/>
</dbReference>
<organism evidence="8 9">
    <name type="scientific">Helicobacter mustelae (strain ATCC 43772 / CCUG 25715 / CIP 103759 / LMG 18044 / NCTC 12198 / R85-136P)</name>
    <name type="common">Campylobacter mustelae</name>
    <dbReference type="NCBI Taxonomy" id="679897"/>
    <lineage>
        <taxon>Bacteria</taxon>
        <taxon>Pseudomonadati</taxon>
        <taxon>Campylobacterota</taxon>
        <taxon>Epsilonproteobacteria</taxon>
        <taxon>Campylobacterales</taxon>
        <taxon>Helicobacteraceae</taxon>
        <taxon>Helicobacter</taxon>
    </lineage>
</organism>
<evidence type="ECO:0000256" key="1">
    <source>
        <dbReference type="ARBA" id="ARBA00022490"/>
    </source>
</evidence>
<keyword evidence="1 5" id="KW-0963">Cytoplasm</keyword>
<dbReference type="eggNOG" id="COG0806">
    <property type="taxonomic scope" value="Bacteria"/>
</dbReference>
<dbReference type="PANTHER" id="PTHR33692">
    <property type="entry name" value="RIBOSOME MATURATION FACTOR RIMM"/>
    <property type="match status" value="1"/>
</dbReference>
<dbReference type="SUPFAM" id="SSF50447">
    <property type="entry name" value="Translation proteins"/>
    <property type="match status" value="1"/>
</dbReference>
<comment type="subcellular location">
    <subcellularLocation>
        <location evidence="5">Cytoplasm</location>
    </subcellularLocation>
</comment>
<dbReference type="GO" id="GO:0042274">
    <property type="term" value="P:ribosomal small subunit biogenesis"/>
    <property type="evidence" value="ECO:0007669"/>
    <property type="project" value="UniProtKB-UniRule"/>
</dbReference>
<dbReference type="GO" id="GO:0005737">
    <property type="term" value="C:cytoplasm"/>
    <property type="evidence" value="ECO:0007669"/>
    <property type="project" value="UniProtKB-SubCell"/>
</dbReference>
<dbReference type="HOGENOM" id="CLU_077636_2_0_7"/>
<dbReference type="KEGG" id="hms:HMU03370"/>
<dbReference type="GO" id="GO:0005840">
    <property type="term" value="C:ribosome"/>
    <property type="evidence" value="ECO:0007669"/>
    <property type="project" value="InterPro"/>
</dbReference>
<dbReference type="Pfam" id="PF01782">
    <property type="entry name" value="RimM"/>
    <property type="match status" value="1"/>
</dbReference>
<dbReference type="STRING" id="679897.HMU03370"/>
<dbReference type="Proteomes" id="UP000001522">
    <property type="component" value="Chromosome"/>
</dbReference>
<evidence type="ECO:0000259" key="6">
    <source>
        <dbReference type="Pfam" id="PF01782"/>
    </source>
</evidence>
<comment type="function">
    <text evidence="5">An accessory protein needed during the final step in the assembly of 30S ribosomal subunit, possibly for assembly of the head region. Essential for efficient processing of 16S rRNA. May be needed both before and after RbfA during the maturation of 16S rRNA. It has affinity for free ribosomal 30S subunits but not for 70S ribosomes.</text>
</comment>
<dbReference type="RefSeq" id="WP_013022691.1">
    <property type="nucleotide sequence ID" value="NC_013949.1"/>
</dbReference>
<feature type="domain" description="RimM N-terminal" evidence="6">
    <location>
        <begin position="14"/>
        <end position="92"/>
    </location>
</feature>
<comment type="similarity">
    <text evidence="5">Belongs to the RimM family.</text>
</comment>
<dbReference type="InterPro" id="IPR011961">
    <property type="entry name" value="RimM"/>
</dbReference>
<protein>
    <recommendedName>
        <fullName evidence="5">Ribosome maturation factor RimM</fullName>
    </recommendedName>
</protein>
<sequence length="186" mass="21362">MNNVPTSPSELIEVAKLGRSVGLDGGMKCQLLTDFPEIFQNGHFFFVFSPIKRSNIPLTLKKFLPQKQIIQFDQITNPEYAKHFTNQILYATLEDTRKFCHLAKEEFFWFDIIGCSVIESDKTLGIVKDILRIANTDYLVIKTHQSLTPPHSKEFLLPYLQHFILYADPLKKIITTQNAKAILETS</sequence>